<evidence type="ECO:0000256" key="1">
    <source>
        <dbReference type="SAM" id="SignalP"/>
    </source>
</evidence>
<dbReference type="InterPro" id="IPR035923">
    <property type="entry name" value="TT1751-like_sf"/>
</dbReference>
<feature type="chain" id="PRO_5047338355" evidence="1">
    <location>
        <begin position="26"/>
        <end position="155"/>
    </location>
</feature>
<dbReference type="EMBL" id="JAYDYW010000007">
    <property type="protein sequence ID" value="MEE1674396.1"/>
    <property type="molecule type" value="Genomic_DNA"/>
</dbReference>
<gene>
    <name evidence="3" type="ORF">SNR37_003835</name>
</gene>
<evidence type="ECO:0000313" key="4">
    <source>
        <dbReference type="Proteomes" id="UP001310248"/>
    </source>
</evidence>
<keyword evidence="1" id="KW-0732">Signal</keyword>
<accession>A0ABU7G588</accession>
<sequence length="155" mass="16830">MRNIRMLKKAAICTSLFMFSLFANAASDGVVSVASQHDVEQTAERMLNILEQKGMTVFNQVKHSEGAAKVGIELADTQLIIFGNPKVGSPLMKCQQLVALDLPQKALIWQDEQGKVWISYNDPQYLAKRHQVAGCDPVFAKIAGALAGISKAAAN</sequence>
<dbReference type="PANTHER" id="PTHR38342:SF2">
    <property type="entry name" value="INNER MEMBRANE OR EXPORTED"/>
    <property type="match status" value="1"/>
</dbReference>
<dbReference type="Pfam" id="PF03625">
    <property type="entry name" value="DUF302"/>
    <property type="match status" value="1"/>
</dbReference>
<evidence type="ECO:0000259" key="2">
    <source>
        <dbReference type="Pfam" id="PF03625"/>
    </source>
</evidence>
<comment type="caution">
    <text evidence="3">The sequence shown here is derived from an EMBL/GenBank/DDBJ whole genome shotgun (WGS) entry which is preliminary data.</text>
</comment>
<dbReference type="SUPFAM" id="SSF103247">
    <property type="entry name" value="TT1751-like"/>
    <property type="match status" value="1"/>
</dbReference>
<feature type="signal peptide" evidence="1">
    <location>
        <begin position="1"/>
        <end position="25"/>
    </location>
</feature>
<dbReference type="PANTHER" id="PTHR38342">
    <property type="entry name" value="SLR5037 PROTEIN"/>
    <property type="match status" value="1"/>
</dbReference>
<protein>
    <submittedName>
        <fullName evidence="3">DUF302 domain-containing protein</fullName>
    </submittedName>
</protein>
<reference evidence="4" key="1">
    <citation type="submission" date="2023-07" db="EMBL/GenBank/DDBJ databases">
        <title>Draft genome sequence of Agarivorans aestuarii strain ZMCS4, a CAZymes producing bacteria isolated from the marine brown algae Clodostephus spongiosus.</title>
        <authorList>
            <person name="Lorente B."/>
            <person name="Cabral C."/>
            <person name="Frias J."/>
            <person name="Faria J."/>
            <person name="Toubarro D."/>
        </authorList>
    </citation>
    <scope>NUCLEOTIDE SEQUENCE [LARGE SCALE GENOMIC DNA]</scope>
    <source>
        <strain evidence="4">ZMCS4</strain>
    </source>
</reference>
<keyword evidence="4" id="KW-1185">Reference proteome</keyword>
<dbReference type="InterPro" id="IPR005180">
    <property type="entry name" value="DUF302"/>
</dbReference>
<dbReference type="Gene3D" id="3.30.310.70">
    <property type="entry name" value="TT1751-like domain"/>
    <property type="match status" value="1"/>
</dbReference>
<dbReference type="Proteomes" id="UP001310248">
    <property type="component" value="Unassembled WGS sequence"/>
</dbReference>
<dbReference type="CDD" id="cd14797">
    <property type="entry name" value="DUF302"/>
    <property type="match status" value="1"/>
</dbReference>
<feature type="domain" description="DUF302" evidence="2">
    <location>
        <begin position="62"/>
        <end position="123"/>
    </location>
</feature>
<organism evidence="3 4">
    <name type="scientific">Agarivorans aestuarii</name>
    <dbReference type="NCBI Taxonomy" id="1563703"/>
    <lineage>
        <taxon>Bacteria</taxon>
        <taxon>Pseudomonadati</taxon>
        <taxon>Pseudomonadota</taxon>
        <taxon>Gammaproteobacteria</taxon>
        <taxon>Alteromonadales</taxon>
        <taxon>Alteromonadaceae</taxon>
        <taxon>Agarivorans</taxon>
    </lineage>
</organism>
<proteinExistence type="predicted"/>
<name>A0ABU7G588_9ALTE</name>
<evidence type="ECO:0000313" key="3">
    <source>
        <dbReference type="EMBL" id="MEE1674396.1"/>
    </source>
</evidence>
<dbReference type="RefSeq" id="WP_329775526.1">
    <property type="nucleotide sequence ID" value="NZ_JAYDYW010000007.1"/>
</dbReference>